<reference evidence="4 5" key="1">
    <citation type="journal article" date="2014" name="Int. J. Syst. Evol. Microbiol.">
        <title>Celeribacter indicus sp. nov., a polycyclic aromatic hydrocarbon-degrading bacterium from deep-sea sediment and reclassification of Huaishuia halophila as Celeribacter halophilus comb. nov.</title>
        <authorList>
            <person name="Lai Q."/>
            <person name="Cao J."/>
            <person name="Yuan J."/>
            <person name="Li F."/>
            <person name="Shao Z."/>
        </authorList>
    </citation>
    <scope>NUCLEOTIDE SEQUENCE [LARGE SCALE GENOMIC DNA]</scope>
    <source>
        <strain evidence="4">P73</strain>
    </source>
</reference>
<dbReference type="GO" id="GO:0000976">
    <property type="term" value="F:transcription cis-regulatory region binding"/>
    <property type="evidence" value="ECO:0007669"/>
    <property type="project" value="TreeGrafter"/>
</dbReference>
<dbReference type="Gene3D" id="1.10.357.10">
    <property type="entry name" value="Tetracycline Repressor, domain 2"/>
    <property type="match status" value="1"/>
</dbReference>
<feature type="domain" description="HTH tetR-type" evidence="3">
    <location>
        <begin position="12"/>
        <end position="72"/>
    </location>
</feature>
<gene>
    <name evidence="4" type="ORF">P73_2378</name>
</gene>
<feature type="DNA-binding region" description="H-T-H motif" evidence="2">
    <location>
        <begin position="35"/>
        <end position="54"/>
    </location>
</feature>
<sequence>MTQQHRDTSSRPPGRDRVLTAAITCFSRALYAEVSLREVATLADVDVAYVHRSFGSKAELFRAALDELLRIEALFALPCTPGEMIERMSVSMISDRSDDGSQARALDLILQSCTSAEPRDILREAVEQHFLPPLAAVFGAEKKVAVSFGMSLLLGVSILREAMQIEPIASLSQDEVRQISAGILRTILDGDPPAP</sequence>
<dbReference type="Pfam" id="PF00440">
    <property type="entry name" value="TetR_N"/>
    <property type="match status" value="1"/>
</dbReference>
<organism evidence="4 5">
    <name type="scientific">Celeribacter indicus</name>
    <dbReference type="NCBI Taxonomy" id="1208324"/>
    <lineage>
        <taxon>Bacteria</taxon>
        <taxon>Pseudomonadati</taxon>
        <taxon>Pseudomonadota</taxon>
        <taxon>Alphaproteobacteria</taxon>
        <taxon>Rhodobacterales</taxon>
        <taxon>Roseobacteraceae</taxon>
        <taxon>Celeribacter</taxon>
    </lineage>
</organism>
<dbReference type="InterPro" id="IPR009057">
    <property type="entry name" value="Homeodomain-like_sf"/>
</dbReference>
<dbReference type="OrthoDB" id="2356263at2"/>
<dbReference type="AlphaFoldDB" id="A0A0B5DUI3"/>
<evidence type="ECO:0000256" key="1">
    <source>
        <dbReference type="ARBA" id="ARBA00023125"/>
    </source>
</evidence>
<keyword evidence="1 2" id="KW-0238">DNA-binding</keyword>
<dbReference type="Proteomes" id="UP000031521">
    <property type="component" value="Chromosome"/>
</dbReference>
<dbReference type="STRING" id="1208324.P73_2378"/>
<dbReference type="SUPFAM" id="SSF46689">
    <property type="entry name" value="Homeodomain-like"/>
    <property type="match status" value="1"/>
</dbReference>
<name>A0A0B5DUI3_9RHOB</name>
<dbReference type="GO" id="GO:0003700">
    <property type="term" value="F:DNA-binding transcription factor activity"/>
    <property type="evidence" value="ECO:0007669"/>
    <property type="project" value="TreeGrafter"/>
</dbReference>
<dbReference type="HOGENOM" id="CLU_069356_10_0_5"/>
<dbReference type="Pfam" id="PF17920">
    <property type="entry name" value="TetR_C_16"/>
    <property type="match status" value="1"/>
</dbReference>
<accession>A0A0B5DUI3</accession>
<dbReference type="InterPro" id="IPR036271">
    <property type="entry name" value="Tet_transcr_reg_TetR-rel_C_sf"/>
</dbReference>
<dbReference type="PANTHER" id="PTHR30055:SF219">
    <property type="entry name" value="TRANSCRIPTIONAL REGULATORY PROTEIN"/>
    <property type="match status" value="1"/>
</dbReference>
<protein>
    <submittedName>
        <fullName evidence="4">TetR family transcriptional regulator</fullName>
    </submittedName>
</protein>
<dbReference type="EMBL" id="CP004393">
    <property type="protein sequence ID" value="AJE47093.1"/>
    <property type="molecule type" value="Genomic_DNA"/>
</dbReference>
<proteinExistence type="predicted"/>
<dbReference type="PROSITE" id="PS50977">
    <property type="entry name" value="HTH_TETR_2"/>
    <property type="match status" value="1"/>
</dbReference>
<dbReference type="SUPFAM" id="SSF48498">
    <property type="entry name" value="Tetracyclin repressor-like, C-terminal domain"/>
    <property type="match status" value="1"/>
</dbReference>
<evidence type="ECO:0000313" key="4">
    <source>
        <dbReference type="EMBL" id="AJE47093.1"/>
    </source>
</evidence>
<dbReference type="RefSeq" id="WP_043869735.1">
    <property type="nucleotide sequence ID" value="NZ_CP004393.1"/>
</dbReference>
<dbReference type="PANTHER" id="PTHR30055">
    <property type="entry name" value="HTH-TYPE TRANSCRIPTIONAL REGULATOR RUTR"/>
    <property type="match status" value="1"/>
</dbReference>
<evidence type="ECO:0000259" key="3">
    <source>
        <dbReference type="PROSITE" id="PS50977"/>
    </source>
</evidence>
<dbReference type="KEGG" id="cid:P73_2378"/>
<keyword evidence="5" id="KW-1185">Reference proteome</keyword>
<dbReference type="InterPro" id="IPR001647">
    <property type="entry name" value="HTH_TetR"/>
</dbReference>
<dbReference type="InterPro" id="IPR041678">
    <property type="entry name" value="TetR_C_16"/>
</dbReference>
<evidence type="ECO:0000256" key="2">
    <source>
        <dbReference type="PROSITE-ProRule" id="PRU00335"/>
    </source>
</evidence>
<evidence type="ECO:0000313" key="5">
    <source>
        <dbReference type="Proteomes" id="UP000031521"/>
    </source>
</evidence>
<dbReference type="InterPro" id="IPR050109">
    <property type="entry name" value="HTH-type_TetR-like_transc_reg"/>
</dbReference>